<sequence>MDSMELKIKTLKTEKETLVKDMASLEVNSYENIKKIAEEKEKHTELAKQILSLNDTITLKDLEIHNLMIDNKNIQSRFSAYVDPIQRQLQEKQEIEKRQITLLKEKDKQIAGLQKEKDKITSLQKEKNEKIAAMRKEKEELQTRLSSIAGDKLTKGNPAITDLGDPNRPMKISEKYGELYDNEWTDAMECVDEVMEYYPNMIKSEVEEIVIRHIYRLLMDDDHTAFPCYKEIALTRRMNAQNTVKYILENQIIGEKMVLHEWEYDHKNEKLTSSLLKTSFFQHCVHLCWFVAIQDPMMYLDEDVHEGTGFDKNVYKEFVRSGNTVRYIVWPALFLHKNGPLLYKGVVQAYWKEK</sequence>
<dbReference type="AlphaFoldDB" id="A0A6J8EV53"/>
<dbReference type="Pfam" id="PF16026">
    <property type="entry name" value="MIEAP"/>
    <property type="match status" value="1"/>
</dbReference>
<feature type="domain" description="Mitochondria-eating protein C-terminal" evidence="2">
    <location>
        <begin position="260"/>
        <end position="348"/>
    </location>
</feature>
<name>A0A6J8EV53_MYTCO</name>
<evidence type="ECO:0000313" key="4">
    <source>
        <dbReference type="Proteomes" id="UP000507470"/>
    </source>
</evidence>
<dbReference type="OrthoDB" id="6148910at2759"/>
<organism evidence="3 4">
    <name type="scientific">Mytilus coruscus</name>
    <name type="common">Sea mussel</name>
    <dbReference type="NCBI Taxonomy" id="42192"/>
    <lineage>
        <taxon>Eukaryota</taxon>
        <taxon>Metazoa</taxon>
        <taxon>Spiralia</taxon>
        <taxon>Lophotrochozoa</taxon>
        <taxon>Mollusca</taxon>
        <taxon>Bivalvia</taxon>
        <taxon>Autobranchia</taxon>
        <taxon>Pteriomorphia</taxon>
        <taxon>Mytilida</taxon>
        <taxon>Mytiloidea</taxon>
        <taxon>Mytilidae</taxon>
        <taxon>Mytilinae</taxon>
        <taxon>Mytilus</taxon>
    </lineage>
</organism>
<dbReference type="EMBL" id="CACVKT020010029">
    <property type="protein sequence ID" value="CAC5424417.1"/>
    <property type="molecule type" value="Genomic_DNA"/>
</dbReference>
<accession>A0A6J8EV53</accession>
<gene>
    <name evidence="3" type="ORF">MCOR_56332</name>
</gene>
<evidence type="ECO:0000313" key="3">
    <source>
        <dbReference type="EMBL" id="CAC5424417.1"/>
    </source>
</evidence>
<keyword evidence="1" id="KW-0175">Coiled coil</keyword>
<feature type="coiled-coil region" evidence="1">
    <location>
        <begin position="86"/>
        <end position="151"/>
    </location>
</feature>
<dbReference type="Proteomes" id="UP000507470">
    <property type="component" value="Unassembled WGS sequence"/>
</dbReference>
<evidence type="ECO:0000256" key="1">
    <source>
        <dbReference type="SAM" id="Coils"/>
    </source>
</evidence>
<feature type="coiled-coil region" evidence="1">
    <location>
        <begin position="1"/>
        <end position="56"/>
    </location>
</feature>
<keyword evidence="4" id="KW-1185">Reference proteome</keyword>
<evidence type="ECO:0000259" key="2">
    <source>
        <dbReference type="Pfam" id="PF16026"/>
    </source>
</evidence>
<dbReference type="InterPro" id="IPR031981">
    <property type="entry name" value="MIEAP_C"/>
</dbReference>
<protein>
    <recommendedName>
        <fullName evidence="2">Mitochondria-eating protein C-terminal domain-containing protein</fullName>
    </recommendedName>
</protein>
<proteinExistence type="predicted"/>
<reference evidence="3 4" key="1">
    <citation type="submission" date="2020-06" db="EMBL/GenBank/DDBJ databases">
        <authorList>
            <person name="Li R."/>
            <person name="Bekaert M."/>
        </authorList>
    </citation>
    <scope>NUCLEOTIDE SEQUENCE [LARGE SCALE GENOMIC DNA]</scope>
    <source>
        <strain evidence="4">wild</strain>
    </source>
</reference>